<dbReference type="InterPro" id="IPR020203">
    <property type="entry name" value="YneK"/>
</dbReference>
<protein>
    <submittedName>
        <fullName evidence="1">Uncharacterized protein</fullName>
    </submittedName>
</protein>
<dbReference type="InterPro" id="IPR042298">
    <property type="entry name" value="P-CP_red_C"/>
</dbReference>
<evidence type="ECO:0000313" key="1">
    <source>
        <dbReference type="EMBL" id="BCJ88064.1"/>
    </source>
</evidence>
<evidence type="ECO:0000313" key="2">
    <source>
        <dbReference type="Proteomes" id="UP000593802"/>
    </source>
</evidence>
<name>A0A7I8DD72_9BACL</name>
<dbReference type="Proteomes" id="UP000593802">
    <property type="component" value="Chromosome"/>
</dbReference>
<accession>A0A7I8DD72</accession>
<dbReference type="Gene3D" id="1.10.8.550">
    <property type="entry name" value="Proto-chlorophyllide reductase 57 kD subunit B"/>
    <property type="match status" value="1"/>
</dbReference>
<dbReference type="KEGG" id="eff:skT53_30490"/>
<reference evidence="1 2" key="1">
    <citation type="submission" date="2020-08" db="EMBL/GenBank/DDBJ databases">
        <title>Complete Genome Sequence of Effusibacillus dendaii Strain skT53, Isolated from Farmland soil.</title>
        <authorList>
            <person name="Konishi T."/>
            <person name="Kawasaki H."/>
        </authorList>
    </citation>
    <scope>NUCLEOTIDE SEQUENCE [LARGE SCALE GENOMIC DNA]</scope>
    <source>
        <strain evidence="2">skT53</strain>
    </source>
</reference>
<dbReference type="EMBL" id="AP023366">
    <property type="protein sequence ID" value="BCJ88064.1"/>
    <property type="molecule type" value="Genomic_DNA"/>
</dbReference>
<dbReference type="Pfam" id="PF11084">
    <property type="entry name" value="DUF2621"/>
    <property type="match status" value="1"/>
</dbReference>
<gene>
    <name evidence="1" type="ORF">skT53_30490</name>
</gene>
<proteinExistence type="predicted"/>
<organism evidence="1 2">
    <name type="scientific">Effusibacillus dendaii</name>
    <dbReference type="NCBI Taxonomy" id="2743772"/>
    <lineage>
        <taxon>Bacteria</taxon>
        <taxon>Bacillati</taxon>
        <taxon>Bacillota</taxon>
        <taxon>Bacilli</taxon>
        <taxon>Bacillales</taxon>
        <taxon>Alicyclobacillaceae</taxon>
        <taxon>Effusibacillus</taxon>
    </lineage>
</organism>
<sequence>MEYSAQSKQLLEELLSPIPFFVRPMAKKMIEKKVNEIAAERGHSEIEQDDVICGYILAGENKDKDKIKQFLASKGIDVSLYQELFD</sequence>
<dbReference type="AlphaFoldDB" id="A0A7I8DD72"/>
<dbReference type="RefSeq" id="WP_200758717.1">
    <property type="nucleotide sequence ID" value="NZ_AP023366.1"/>
</dbReference>
<keyword evidence="2" id="KW-1185">Reference proteome</keyword>